<dbReference type="InterPro" id="IPR051681">
    <property type="entry name" value="Ser/Thr_Kinases-Pseudokinases"/>
</dbReference>
<accession>A0A9W7CJV5</accession>
<dbReference type="GO" id="GO:0004674">
    <property type="term" value="F:protein serine/threonine kinase activity"/>
    <property type="evidence" value="ECO:0007669"/>
    <property type="project" value="TreeGrafter"/>
</dbReference>
<keyword evidence="2" id="KW-1133">Transmembrane helix</keyword>
<dbReference type="Gene3D" id="3.30.530.20">
    <property type="match status" value="1"/>
</dbReference>
<keyword evidence="3" id="KW-0732">Signal</keyword>
<feature type="transmembrane region" description="Helical" evidence="2">
    <location>
        <begin position="615"/>
        <end position="634"/>
    </location>
</feature>
<proteinExistence type="predicted"/>
<dbReference type="InterPro" id="IPR011009">
    <property type="entry name" value="Kinase-like_dom_sf"/>
</dbReference>
<evidence type="ECO:0000256" key="2">
    <source>
        <dbReference type="SAM" id="Phobius"/>
    </source>
</evidence>
<reference evidence="6" key="1">
    <citation type="journal article" date="2023" name="Commun. Biol.">
        <title>Genome analysis of Parmales, the sister group of diatoms, reveals the evolutionary specialization of diatoms from phago-mixotrophs to photoautotrophs.</title>
        <authorList>
            <person name="Ban H."/>
            <person name="Sato S."/>
            <person name="Yoshikawa S."/>
            <person name="Yamada K."/>
            <person name="Nakamura Y."/>
            <person name="Ichinomiya M."/>
            <person name="Sato N."/>
            <person name="Blanc-Mathieu R."/>
            <person name="Endo H."/>
            <person name="Kuwata A."/>
            <person name="Ogata H."/>
        </authorList>
    </citation>
    <scope>NUCLEOTIDE SEQUENCE [LARGE SCALE GENOMIC DNA]</scope>
    <source>
        <strain evidence="6">NIES 3699</strain>
    </source>
</reference>
<dbReference type="SUPFAM" id="SSF55961">
    <property type="entry name" value="Bet v1-like"/>
    <property type="match status" value="1"/>
</dbReference>
<evidence type="ECO:0000256" key="1">
    <source>
        <dbReference type="SAM" id="MobiDB-lite"/>
    </source>
</evidence>
<keyword evidence="2" id="KW-0812">Transmembrane</keyword>
<dbReference type="SMART" id="SM00220">
    <property type="entry name" value="S_TKc"/>
    <property type="match status" value="1"/>
</dbReference>
<feature type="domain" description="Protein kinase" evidence="4">
    <location>
        <begin position="843"/>
        <end position="1111"/>
    </location>
</feature>
<dbReference type="Proteomes" id="UP001165160">
    <property type="component" value="Unassembled WGS sequence"/>
</dbReference>
<feature type="region of interest" description="Disordered" evidence="1">
    <location>
        <begin position="1410"/>
        <end position="1454"/>
    </location>
</feature>
<comment type="caution">
    <text evidence="5">The sequence shown here is derived from an EMBL/GenBank/DDBJ whole genome shotgun (WGS) entry which is preliminary data.</text>
</comment>
<dbReference type="PROSITE" id="PS00108">
    <property type="entry name" value="PROTEIN_KINASE_ST"/>
    <property type="match status" value="1"/>
</dbReference>
<keyword evidence="6" id="KW-1185">Reference proteome</keyword>
<dbReference type="Gene3D" id="1.10.510.10">
    <property type="entry name" value="Transferase(Phosphotransferase) domain 1"/>
    <property type="match status" value="1"/>
</dbReference>
<keyword evidence="2" id="KW-0472">Membrane</keyword>
<protein>
    <recommendedName>
        <fullName evidence="4">Protein kinase domain-containing protein</fullName>
    </recommendedName>
</protein>
<gene>
    <name evidence="5" type="ORF">TrVE_jg414</name>
</gene>
<feature type="transmembrane region" description="Helical" evidence="2">
    <location>
        <begin position="47"/>
        <end position="65"/>
    </location>
</feature>
<dbReference type="SUPFAM" id="SSF56112">
    <property type="entry name" value="Protein kinase-like (PK-like)"/>
    <property type="match status" value="1"/>
</dbReference>
<name>A0A9W7CJV5_9STRA</name>
<dbReference type="EMBL" id="BRXX01000339">
    <property type="protein sequence ID" value="GMI05926.1"/>
    <property type="molecule type" value="Genomic_DNA"/>
</dbReference>
<dbReference type="PANTHER" id="PTHR44329">
    <property type="entry name" value="SERINE/THREONINE-PROTEIN KINASE TNNI3K-RELATED"/>
    <property type="match status" value="1"/>
</dbReference>
<evidence type="ECO:0000313" key="6">
    <source>
        <dbReference type="Proteomes" id="UP001165160"/>
    </source>
</evidence>
<feature type="transmembrane region" description="Helical" evidence="2">
    <location>
        <begin position="696"/>
        <end position="714"/>
    </location>
</feature>
<dbReference type="InterPro" id="IPR023393">
    <property type="entry name" value="START-like_dom_sf"/>
</dbReference>
<feature type="chain" id="PRO_5040774888" description="Protein kinase domain-containing protein" evidence="3">
    <location>
        <begin position="19"/>
        <end position="1454"/>
    </location>
</feature>
<organism evidence="5 6">
    <name type="scientific">Triparma verrucosa</name>
    <dbReference type="NCBI Taxonomy" id="1606542"/>
    <lineage>
        <taxon>Eukaryota</taxon>
        <taxon>Sar</taxon>
        <taxon>Stramenopiles</taxon>
        <taxon>Ochrophyta</taxon>
        <taxon>Bolidophyceae</taxon>
        <taxon>Parmales</taxon>
        <taxon>Triparmaceae</taxon>
        <taxon>Triparma</taxon>
    </lineage>
</organism>
<dbReference type="InterPro" id="IPR008271">
    <property type="entry name" value="Ser/Thr_kinase_AS"/>
</dbReference>
<evidence type="ECO:0000259" key="4">
    <source>
        <dbReference type="PROSITE" id="PS50011"/>
    </source>
</evidence>
<feature type="transmembrane region" description="Helical" evidence="2">
    <location>
        <begin position="590"/>
        <end position="609"/>
    </location>
</feature>
<feature type="signal peptide" evidence="3">
    <location>
        <begin position="1"/>
        <end position="18"/>
    </location>
</feature>
<feature type="transmembrane region" description="Helical" evidence="2">
    <location>
        <begin position="654"/>
        <end position="676"/>
    </location>
</feature>
<evidence type="ECO:0000313" key="5">
    <source>
        <dbReference type="EMBL" id="GMI05926.1"/>
    </source>
</evidence>
<sequence length="1454" mass="166948">MLFAHAILVCVFIGLPEGHDYFLPTYMGCMEAMQLTNKHGLPKMKRLALVSILALGSLYVIYVDTEQMPVWCAKYHLVGSPWRGPMTTFLQVCKPSYQRQVHFLLSSSLYVMYILGKFEEGIGFNVMGQLWKKDLDDFLNGQFVSEVNKSAIEATQAIVEPTSEGLLGSEGSSAGSPARSKYGLDNLDRTPFKHFSSSGYTPEEIQAVTKVMSLFKEANMEDLNWPEPGNLFHEELNVQLPSEKKSRGKMVGKAIGYVNECPSMIASWCWDYCSDARRAFNHKFDIKRETVGRDSDHSMTIFQQKWFPKPHLHRDFLFKQIWKRLDDHTIIVIYYDDTNSFFNESFFQHRQKEQKTKRAYISNILVLQELLELEDEDGNKFKPPTVMTKVSQLCILDLNGYIDDSLSLTNLRSALSTIKEMQDFFPNEDASSNIRMRSESVDTDLDEAVNDEKEINWDSYQLLQQDADNIDNYLRKVYADVGDVAASEFTDDVEGHAAKNTRAEEAANKFQIGAFSMWAIKNCPDEITMPFSAEDKSSDDPNISSFTKSLPKLKSERKNLFKTSEFDDPVIEAEYFEYYIISNRAGIMKIVWILKIYAIIMVVVMPAFLADQGHSQSLVAMLIMWFMSMLLAFFNQKLLTSLKRGLVSNNSFHLVSGIILVLCLVADSQLINAKIFQTGFSQGETSSEYPTIDIKYHLFIFWFITFQSLTFYLLTTRVEARIGQTHQLFHLIESLARLVMMMGVRVYRLFLYRFFGPVTCIILCMYCTTIRETQFRSTFSVIYARLYEKFSYRLDSLASVLQEAMSLPDEKVEEIQVAIRQHGVGGNANVIGFGCKQIPIEEVEYEKKIGQGSESIVYLARYRNKIVAVKQISISNLNRRSVGSMLSEIKLLADLSHKNIIQLHAAIIPGPETEIQVVGMVLEHAKEGTVSSFLKCHESLDWQDYKRNIALGISKGMKYLHSRRQPIVHRDLKTTNCLLTEWREVKVTDFGASRFYKEGVMTSVVGSKYFMSPEMLCGDRYDVKTDVYSFGSLLADIGMGGNIQRLFLNRDDGPRSMDYNKFMIEGWRPSLPEAWVEEMPTITDLINRCWSHDPNDRPSFAEIKKTLAKWSGKLSRTMRESAVLRASTEYTKEDLEFINDGLRDFNLLSLPPANHKPQDGEPRTNFAYSSLKDNTWRVHLELSINFPSWEVMDYILDWDNPERCAANRLLGETSNSVLHLENEHSKIVETILLTSKTKVKQYVAKLMWKEISKDSFFCWTKTVKDPRWQNANVQNGGSSLKAGWTVVGHPDGKSCHVVHNSSLHVPLLQSRTYYYDLEKFTNRCRRQLHDIAAILKKRKVMKAIEMQMLYDRKIRYQANDYMQENIVKSTNTTNSQDEEVRSVNNNEINSDMPWVSRTAMDQDYRTWRRDNRKITGVGTDGQRNNLPRVGQRSKSRNALNRSNKNMADIAEDGD</sequence>
<dbReference type="InterPro" id="IPR000719">
    <property type="entry name" value="Prot_kinase_dom"/>
</dbReference>
<dbReference type="GO" id="GO:0005524">
    <property type="term" value="F:ATP binding"/>
    <property type="evidence" value="ECO:0007669"/>
    <property type="project" value="InterPro"/>
</dbReference>
<feature type="transmembrane region" description="Helical" evidence="2">
    <location>
        <begin position="750"/>
        <end position="771"/>
    </location>
</feature>
<evidence type="ECO:0000256" key="3">
    <source>
        <dbReference type="SAM" id="SignalP"/>
    </source>
</evidence>
<feature type="compositionally biased region" description="Polar residues" evidence="1">
    <location>
        <begin position="1436"/>
        <end position="1445"/>
    </location>
</feature>
<dbReference type="PROSITE" id="PS50011">
    <property type="entry name" value="PROTEIN_KINASE_DOM"/>
    <property type="match status" value="1"/>
</dbReference>
<dbReference type="Pfam" id="PF00069">
    <property type="entry name" value="Pkinase"/>
    <property type="match status" value="1"/>
</dbReference>